<feature type="transmembrane region" description="Helical" evidence="5">
    <location>
        <begin position="442"/>
        <end position="461"/>
    </location>
</feature>
<feature type="non-terminal residue" evidence="7">
    <location>
        <position position="493"/>
    </location>
</feature>
<dbReference type="AlphaFoldDB" id="A0A851XMT6"/>
<proteinExistence type="predicted"/>
<evidence type="ECO:0000256" key="4">
    <source>
        <dbReference type="ARBA" id="ARBA00023136"/>
    </source>
</evidence>
<accession>A0A851XMT6</accession>
<organism evidence="7 8">
    <name type="scientific">Eolophus roseicapilla</name>
    <name type="common">Galah cockatoo</name>
    <name type="synonym">Cacatua roseicapilla</name>
    <dbReference type="NCBI Taxonomy" id="176039"/>
    <lineage>
        <taxon>Eukaryota</taxon>
        <taxon>Metazoa</taxon>
        <taxon>Chordata</taxon>
        <taxon>Craniata</taxon>
        <taxon>Vertebrata</taxon>
        <taxon>Euteleostomi</taxon>
        <taxon>Archelosauria</taxon>
        <taxon>Archosauria</taxon>
        <taxon>Dinosauria</taxon>
        <taxon>Saurischia</taxon>
        <taxon>Theropoda</taxon>
        <taxon>Coelurosauria</taxon>
        <taxon>Aves</taxon>
        <taxon>Neognathae</taxon>
        <taxon>Neoaves</taxon>
        <taxon>Telluraves</taxon>
        <taxon>Australaves</taxon>
        <taxon>Psittaciformes</taxon>
        <taxon>Cacatuidae</taxon>
        <taxon>Eolophus</taxon>
    </lineage>
</organism>
<feature type="transmembrane region" description="Helical" evidence="5">
    <location>
        <begin position="381"/>
        <end position="398"/>
    </location>
</feature>
<dbReference type="PANTHER" id="PTHR22950">
    <property type="entry name" value="AMINO ACID TRANSPORTER"/>
    <property type="match status" value="1"/>
</dbReference>
<feature type="transmembrane region" description="Helical" evidence="5">
    <location>
        <begin position="81"/>
        <end position="101"/>
    </location>
</feature>
<feature type="transmembrane region" description="Helical" evidence="5">
    <location>
        <begin position="404"/>
        <end position="430"/>
    </location>
</feature>
<protein>
    <submittedName>
        <fullName evidence="7">S36A4 protein</fullName>
    </submittedName>
</protein>
<feature type="transmembrane region" description="Helical" evidence="5">
    <location>
        <begin position="198"/>
        <end position="215"/>
    </location>
</feature>
<keyword evidence="4 5" id="KW-0472">Membrane</keyword>
<dbReference type="GO" id="GO:0015180">
    <property type="term" value="F:L-alanine transmembrane transporter activity"/>
    <property type="evidence" value="ECO:0007669"/>
    <property type="project" value="TreeGrafter"/>
</dbReference>
<keyword evidence="2 5" id="KW-0812">Transmembrane</keyword>
<comment type="subcellular location">
    <subcellularLocation>
        <location evidence="1">Membrane</location>
        <topology evidence="1">Multi-pass membrane protein</topology>
    </subcellularLocation>
</comment>
<evidence type="ECO:0000256" key="2">
    <source>
        <dbReference type="ARBA" id="ARBA00022692"/>
    </source>
</evidence>
<evidence type="ECO:0000313" key="7">
    <source>
        <dbReference type="EMBL" id="NXD68307.1"/>
    </source>
</evidence>
<gene>
    <name evidence="7" type="primary">Slc36a4</name>
    <name evidence="7" type="ORF">EOLROS_R01143</name>
</gene>
<dbReference type="Pfam" id="PF01490">
    <property type="entry name" value="Aa_trans"/>
    <property type="match status" value="1"/>
</dbReference>
<evidence type="ECO:0000256" key="3">
    <source>
        <dbReference type="ARBA" id="ARBA00022989"/>
    </source>
</evidence>
<reference evidence="7" key="1">
    <citation type="submission" date="2019-09" db="EMBL/GenBank/DDBJ databases">
        <title>Bird 10,000 Genomes (B10K) Project - Family phase.</title>
        <authorList>
            <person name="Zhang G."/>
        </authorList>
    </citation>
    <scope>NUCLEOTIDE SEQUENCE</scope>
    <source>
        <strain evidence="7">B10K-DU-025-06</strain>
        <tissue evidence="7">Mixed tissue sample</tissue>
    </source>
</reference>
<dbReference type="PANTHER" id="PTHR22950:SF190">
    <property type="entry name" value="NEUTRAL AMINO ACID UNIPORTER 4"/>
    <property type="match status" value="1"/>
</dbReference>
<name>A0A851XMT6_EOLRO</name>
<comment type="caution">
    <text evidence="7">The sequence shown here is derived from an EMBL/GenBank/DDBJ whole genome shotgun (WGS) entry which is preliminary data.</text>
</comment>
<feature type="transmembrane region" description="Helical" evidence="5">
    <location>
        <begin position="295"/>
        <end position="316"/>
    </location>
</feature>
<keyword evidence="3 5" id="KW-1133">Transmembrane helix</keyword>
<dbReference type="InterPro" id="IPR013057">
    <property type="entry name" value="AA_transpt_TM"/>
</dbReference>
<evidence type="ECO:0000313" key="8">
    <source>
        <dbReference type="Proteomes" id="UP000637704"/>
    </source>
</evidence>
<dbReference type="EMBL" id="WBNI01000524">
    <property type="protein sequence ID" value="NXD68307.1"/>
    <property type="molecule type" value="Genomic_DNA"/>
</dbReference>
<feature type="non-terminal residue" evidence="7">
    <location>
        <position position="1"/>
    </location>
</feature>
<feature type="transmembrane region" description="Helical" evidence="5">
    <location>
        <begin position="227"/>
        <end position="244"/>
    </location>
</feature>
<evidence type="ECO:0000256" key="1">
    <source>
        <dbReference type="ARBA" id="ARBA00004141"/>
    </source>
</evidence>
<dbReference type="GO" id="GO:0005774">
    <property type="term" value="C:vacuolar membrane"/>
    <property type="evidence" value="ECO:0007669"/>
    <property type="project" value="TreeGrafter"/>
</dbReference>
<dbReference type="Proteomes" id="UP000637704">
    <property type="component" value="Unassembled WGS sequence"/>
</dbReference>
<feature type="transmembrane region" description="Helical" evidence="5">
    <location>
        <begin position="264"/>
        <end position="283"/>
    </location>
</feature>
<feature type="domain" description="Amino acid transporter transmembrane" evidence="6">
    <location>
        <begin position="79"/>
        <end position="461"/>
    </location>
</feature>
<feature type="transmembrane region" description="Helical" evidence="5">
    <location>
        <begin position="143"/>
        <end position="165"/>
    </location>
</feature>
<sequence length="493" mass="54854">DMEVMKPLIDEQNSDGLSDEEHENAILPVEKHYQLGNGGGITFTQTLTHLLKGNIGTGLLAYFNEKFCLFPIFSLFFPYQIGPISLVFIGVVSVHCMHILVRCSHCLCQRMKKSSLGYSDTVSYAMEVGPLTALQKRASWGRYIVDFFLVITQLGFCSVYVVFLAENVKQVHEGFLENKTAPINVSATSSPEKRSTDLRLYMLCFLPFLILLVFIRDLKSLSMLSLLANLSMAVSLVIIYQYIVRDIIDPRKLPPVVGWKKYPLFFGTAIFAFEGIGVVLPLENRMKDTTRFPQALNIGMGIVMTLYVSLATLGYLRFGDEIKGSITLNLPQDIWLYQSVKILYSFGIFVTYSIQYYVPVEILIPAVTSKVEQKWQLLTELAVRALLVCSTCAVAVLIPRLDLVISFVGAVSSSTLALILPPLVEILTFYKENLSLWMVFKDIFIAVIGVVGFLTGTYVTVEEIIYPASSVLANATESISADLNATNVAVGLQ</sequence>
<keyword evidence="8" id="KW-1185">Reference proteome</keyword>
<feature type="transmembrane region" description="Helical" evidence="5">
    <location>
        <begin position="336"/>
        <end position="360"/>
    </location>
</feature>
<evidence type="ECO:0000256" key="5">
    <source>
        <dbReference type="SAM" id="Phobius"/>
    </source>
</evidence>
<evidence type="ECO:0000259" key="6">
    <source>
        <dbReference type="Pfam" id="PF01490"/>
    </source>
</evidence>
<dbReference type="GO" id="GO:0015193">
    <property type="term" value="F:L-proline transmembrane transporter activity"/>
    <property type="evidence" value="ECO:0007669"/>
    <property type="project" value="TreeGrafter"/>
</dbReference>